<proteinExistence type="predicted"/>
<name>A0A9P6L759_9AGAM</name>
<comment type="caution">
    <text evidence="1">The sequence shown here is derived from an EMBL/GenBank/DDBJ whole genome shotgun (WGS) entry which is preliminary data.</text>
</comment>
<dbReference type="AlphaFoldDB" id="A0A9P6L759"/>
<reference evidence="1" key="2">
    <citation type="submission" date="2020-11" db="EMBL/GenBank/DDBJ databases">
        <authorList>
            <consortium name="DOE Joint Genome Institute"/>
            <person name="Kuo A."/>
            <person name="Miyauchi S."/>
            <person name="Kiss E."/>
            <person name="Drula E."/>
            <person name="Kohler A."/>
            <person name="Sanchez-Garcia M."/>
            <person name="Andreopoulos B."/>
            <person name="Barry K.W."/>
            <person name="Bonito G."/>
            <person name="Buee M."/>
            <person name="Carver A."/>
            <person name="Chen C."/>
            <person name="Cichocki N."/>
            <person name="Clum A."/>
            <person name="Culley D."/>
            <person name="Crous P.W."/>
            <person name="Fauchery L."/>
            <person name="Girlanda M."/>
            <person name="Hayes R."/>
            <person name="Keri Z."/>
            <person name="Labutti K."/>
            <person name="Lipzen A."/>
            <person name="Lombard V."/>
            <person name="Magnuson J."/>
            <person name="Maillard F."/>
            <person name="Morin E."/>
            <person name="Murat C."/>
            <person name="Nolan M."/>
            <person name="Ohm R."/>
            <person name="Pangilinan J."/>
            <person name="Pereira M."/>
            <person name="Perotto S."/>
            <person name="Peter M."/>
            <person name="Riley R."/>
            <person name="Sitrit Y."/>
            <person name="Stielow B."/>
            <person name="Szollosi G."/>
            <person name="Zifcakova L."/>
            <person name="Stursova M."/>
            <person name="Spatafora J.W."/>
            <person name="Tedersoo L."/>
            <person name="Vaario L.-M."/>
            <person name="Yamada A."/>
            <person name="Yan M."/>
            <person name="Wang P."/>
            <person name="Xu J."/>
            <person name="Bruns T."/>
            <person name="Baldrian P."/>
            <person name="Vilgalys R."/>
            <person name="Henrissat B."/>
            <person name="Grigoriev I.V."/>
            <person name="Hibbett D."/>
            <person name="Nagy L.G."/>
            <person name="Martin F.M."/>
        </authorList>
    </citation>
    <scope>NUCLEOTIDE SEQUENCE</scope>
    <source>
        <strain evidence="1">UH-Tt-Lm1</strain>
    </source>
</reference>
<evidence type="ECO:0000313" key="1">
    <source>
        <dbReference type="EMBL" id="KAF9786277.1"/>
    </source>
</evidence>
<sequence length="82" mass="8737">MLNTISATFGRAALAVSSVLTEFFTLDPVLVMLPLSTMLTLNAPLPGLVTARPVCGRSGFFIGSHEIVIHLRVITVPCRGLD</sequence>
<accession>A0A9P6L759</accession>
<reference evidence="1" key="1">
    <citation type="journal article" date="2020" name="Nat. Commun.">
        <title>Large-scale genome sequencing of mycorrhizal fungi provides insights into the early evolution of symbiotic traits.</title>
        <authorList>
            <person name="Miyauchi S."/>
            <person name="Kiss E."/>
            <person name="Kuo A."/>
            <person name="Drula E."/>
            <person name="Kohler A."/>
            <person name="Sanchez-Garcia M."/>
            <person name="Morin E."/>
            <person name="Andreopoulos B."/>
            <person name="Barry K.W."/>
            <person name="Bonito G."/>
            <person name="Buee M."/>
            <person name="Carver A."/>
            <person name="Chen C."/>
            <person name="Cichocki N."/>
            <person name="Clum A."/>
            <person name="Culley D."/>
            <person name="Crous P.W."/>
            <person name="Fauchery L."/>
            <person name="Girlanda M."/>
            <person name="Hayes R.D."/>
            <person name="Keri Z."/>
            <person name="LaButti K."/>
            <person name="Lipzen A."/>
            <person name="Lombard V."/>
            <person name="Magnuson J."/>
            <person name="Maillard F."/>
            <person name="Murat C."/>
            <person name="Nolan M."/>
            <person name="Ohm R.A."/>
            <person name="Pangilinan J."/>
            <person name="Pereira M.F."/>
            <person name="Perotto S."/>
            <person name="Peter M."/>
            <person name="Pfister S."/>
            <person name="Riley R."/>
            <person name="Sitrit Y."/>
            <person name="Stielow J.B."/>
            <person name="Szollosi G."/>
            <person name="Zifcakova L."/>
            <person name="Stursova M."/>
            <person name="Spatafora J.W."/>
            <person name="Tedersoo L."/>
            <person name="Vaario L.M."/>
            <person name="Yamada A."/>
            <person name="Yan M."/>
            <person name="Wang P."/>
            <person name="Xu J."/>
            <person name="Bruns T."/>
            <person name="Baldrian P."/>
            <person name="Vilgalys R."/>
            <person name="Dunand C."/>
            <person name="Henrissat B."/>
            <person name="Grigoriev I.V."/>
            <person name="Hibbett D."/>
            <person name="Nagy L.G."/>
            <person name="Martin F.M."/>
        </authorList>
    </citation>
    <scope>NUCLEOTIDE SEQUENCE</scope>
    <source>
        <strain evidence="1">UH-Tt-Lm1</strain>
    </source>
</reference>
<dbReference type="EMBL" id="WIUZ02000006">
    <property type="protein sequence ID" value="KAF9786277.1"/>
    <property type="molecule type" value="Genomic_DNA"/>
</dbReference>
<protein>
    <submittedName>
        <fullName evidence="1">Uncharacterized protein</fullName>
    </submittedName>
</protein>
<dbReference type="Proteomes" id="UP000736335">
    <property type="component" value="Unassembled WGS sequence"/>
</dbReference>
<evidence type="ECO:0000313" key="2">
    <source>
        <dbReference type="Proteomes" id="UP000736335"/>
    </source>
</evidence>
<keyword evidence="2" id="KW-1185">Reference proteome</keyword>
<organism evidence="1 2">
    <name type="scientific">Thelephora terrestris</name>
    <dbReference type="NCBI Taxonomy" id="56493"/>
    <lineage>
        <taxon>Eukaryota</taxon>
        <taxon>Fungi</taxon>
        <taxon>Dikarya</taxon>
        <taxon>Basidiomycota</taxon>
        <taxon>Agaricomycotina</taxon>
        <taxon>Agaricomycetes</taxon>
        <taxon>Thelephorales</taxon>
        <taxon>Thelephoraceae</taxon>
        <taxon>Thelephora</taxon>
    </lineage>
</organism>
<gene>
    <name evidence="1" type="ORF">BJ322DRAFT_1058667</name>
</gene>